<dbReference type="Pfam" id="PF23379">
    <property type="entry name" value="DUF7096"/>
    <property type="match status" value="1"/>
</dbReference>
<evidence type="ECO:0000259" key="4">
    <source>
        <dbReference type="Pfam" id="PF23379"/>
    </source>
</evidence>
<gene>
    <name evidence="5" type="ORF">B2G88_11995</name>
</gene>
<sequence length="412" mass="45576">MNSATPVLLALLLVCSVPAITVVAASPERGVVHSTDERHAFQQNTAAQTTPVEIENTTNQLSLTGDIRGSHAETETDFSAVLAGVTTQLQVDHETYVLSEHTFTQADDERQTAMVESAYDRLKDRINTLEEREREAVQDHAVGEISDAELIQVLLQNYQEATTIEETLDELDTRDDLLTESALSSQQLRADRTLLDFHTTSIRTNLDMATGMEESSESYEFRIQTSQDGYRLSQLDGRTYTTEIVRFDNRNADAPNQYQSTDQAMDQATGYYPWANEHGTSDFHDRSQETLYWLDIAHDEGQLNAYLDGGTGDIYREMQDISANSLPITETETKSYPGLELTLNKTPVTGPSELTVVDTNTGEPVQSTVEVDGVELGETDEDGSISYLPPAEEYNLTVDSGSESVSTSISTE</sequence>
<evidence type="ECO:0000259" key="2">
    <source>
        <dbReference type="Pfam" id="PF23374"/>
    </source>
</evidence>
<feature type="domain" description="DUF7094" evidence="3">
    <location>
        <begin position="221"/>
        <end position="327"/>
    </location>
</feature>
<dbReference type="Pfam" id="PF23374">
    <property type="entry name" value="Fn3_arc"/>
    <property type="match status" value="1"/>
</dbReference>
<dbReference type="InterPro" id="IPR056397">
    <property type="entry name" value="Fn3_arc"/>
</dbReference>
<keyword evidence="6" id="KW-1185">Reference proteome</keyword>
<keyword evidence="1" id="KW-0175">Coiled coil</keyword>
<evidence type="ECO:0000313" key="6">
    <source>
        <dbReference type="Proteomes" id="UP000196084"/>
    </source>
</evidence>
<feature type="coiled-coil region" evidence="1">
    <location>
        <begin position="112"/>
        <end position="139"/>
    </location>
</feature>
<comment type="caution">
    <text evidence="5">The sequence shown here is derived from an EMBL/GenBank/DDBJ whole genome shotgun (WGS) entry which is preliminary data.</text>
</comment>
<evidence type="ECO:0000313" key="5">
    <source>
        <dbReference type="EMBL" id="OVE85065.1"/>
    </source>
</evidence>
<proteinExistence type="predicted"/>
<dbReference type="OrthoDB" id="201701at2157"/>
<evidence type="ECO:0000259" key="3">
    <source>
        <dbReference type="Pfam" id="PF23375"/>
    </source>
</evidence>
<dbReference type="InterPro" id="IPR055520">
    <property type="entry name" value="DUF7094"/>
</dbReference>
<dbReference type="AlphaFoldDB" id="A0A202E9Y6"/>
<name>A0A202E9Y6_9EURY</name>
<dbReference type="InterPro" id="IPR055522">
    <property type="entry name" value="DUF7096"/>
</dbReference>
<organism evidence="5 6">
    <name type="scientific">Natronolimnobius baerhuensis</name>
    <dbReference type="NCBI Taxonomy" id="253108"/>
    <lineage>
        <taxon>Archaea</taxon>
        <taxon>Methanobacteriati</taxon>
        <taxon>Methanobacteriota</taxon>
        <taxon>Stenosarchaea group</taxon>
        <taxon>Halobacteria</taxon>
        <taxon>Halobacteriales</taxon>
        <taxon>Natrialbaceae</taxon>
        <taxon>Natronolimnobius</taxon>
    </lineage>
</organism>
<dbReference type="EMBL" id="MWPH01000002">
    <property type="protein sequence ID" value="OVE85065.1"/>
    <property type="molecule type" value="Genomic_DNA"/>
</dbReference>
<dbReference type="Proteomes" id="UP000196084">
    <property type="component" value="Unassembled WGS sequence"/>
</dbReference>
<feature type="domain" description="DUF7096" evidence="4">
    <location>
        <begin position="1"/>
        <end position="210"/>
    </location>
</feature>
<accession>A0A202E9Y6</accession>
<reference evidence="5 6" key="1">
    <citation type="submission" date="2017-02" db="EMBL/GenBank/DDBJ databases">
        <title>Natronthermophilus aegyptiacus gen. nov.,sp. nov., an aerobic, extremely halophilic alkalithermophilic archaeon isolated from the athalassohaline Wadi An Natrun, Egypt.</title>
        <authorList>
            <person name="Zhao B."/>
        </authorList>
    </citation>
    <scope>NUCLEOTIDE SEQUENCE [LARGE SCALE GENOMIC DNA]</scope>
    <source>
        <strain evidence="5 6">CGMCC 1.3597</strain>
    </source>
</reference>
<protein>
    <submittedName>
        <fullName evidence="5">Uncharacterized protein</fullName>
    </submittedName>
</protein>
<dbReference type="Pfam" id="PF23375">
    <property type="entry name" value="DUF7094"/>
    <property type="match status" value="1"/>
</dbReference>
<evidence type="ECO:0000256" key="1">
    <source>
        <dbReference type="SAM" id="Coils"/>
    </source>
</evidence>
<dbReference type="RefSeq" id="WP_054862636.1">
    <property type="nucleotide sequence ID" value="NZ_MWPH01000002.1"/>
</dbReference>
<feature type="domain" description="Fibronectin-III type-like" evidence="2">
    <location>
        <begin position="330"/>
        <end position="406"/>
    </location>
</feature>